<dbReference type="SUPFAM" id="SSF55068">
    <property type="entry name" value="Peptide methionine sulfoxide reductase"/>
    <property type="match status" value="1"/>
</dbReference>
<protein>
    <recommendedName>
        <fullName evidence="2">peptide-methionine (S)-S-oxide reductase</fullName>
        <ecNumber evidence="2">1.8.4.11</ecNumber>
    </recommendedName>
    <alternativeName>
        <fullName evidence="4">Peptide-methionine (S)-S-oxide reductase</fullName>
    </alternativeName>
</protein>
<evidence type="ECO:0000256" key="2">
    <source>
        <dbReference type="ARBA" id="ARBA00012502"/>
    </source>
</evidence>
<gene>
    <name evidence="6" type="ORF">MKZ38_007533</name>
</gene>
<dbReference type="GO" id="GO:0008113">
    <property type="term" value="F:peptide-methionine (S)-S-oxide reductase activity"/>
    <property type="evidence" value="ECO:0007669"/>
    <property type="project" value="UniProtKB-EC"/>
</dbReference>
<dbReference type="InterPro" id="IPR002569">
    <property type="entry name" value="Met_Sox_Rdtase_MsrA_dom"/>
</dbReference>
<evidence type="ECO:0000313" key="6">
    <source>
        <dbReference type="EMBL" id="KAJ2894430.1"/>
    </source>
</evidence>
<dbReference type="InterPro" id="IPR036509">
    <property type="entry name" value="Met_Sox_Rdtase_MsrA_sf"/>
</dbReference>
<name>A0AAD5RIE6_9PEZI</name>
<dbReference type="PANTHER" id="PTHR43774">
    <property type="entry name" value="PEPTIDE METHIONINE SULFOXIDE REDUCTASE"/>
    <property type="match status" value="1"/>
</dbReference>
<feature type="domain" description="Peptide methionine sulphoxide reductase MsrA" evidence="5">
    <location>
        <begin position="3"/>
        <end position="70"/>
    </location>
</feature>
<evidence type="ECO:0000256" key="4">
    <source>
        <dbReference type="ARBA" id="ARBA00030643"/>
    </source>
</evidence>
<dbReference type="AlphaFoldDB" id="A0AAD5RIE6"/>
<organism evidence="6 7">
    <name type="scientific">Zalerion maritima</name>
    <dbReference type="NCBI Taxonomy" id="339359"/>
    <lineage>
        <taxon>Eukaryota</taxon>
        <taxon>Fungi</taxon>
        <taxon>Dikarya</taxon>
        <taxon>Ascomycota</taxon>
        <taxon>Pezizomycotina</taxon>
        <taxon>Sordariomycetes</taxon>
        <taxon>Lulworthiomycetidae</taxon>
        <taxon>Lulworthiales</taxon>
        <taxon>Lulworthiaceae</taxon>
        <taxon>Zalerion</taxon>
    </lineage>
</organism>
<reference evidence="6" key="1">
    <citation type="submission" date="2022-07" db="EMBL/GenBank/DDBJ databases">
        <title>Draft genome sequence of Zalerion maritima ATCC 34329, a (micro)plastics degrading marine fungus.</title>
        <authorList>
            <person name="Paco A."/>
            <person name="Goncalves M.F.M."/>
            <person name="Rocha-Santos T.A.P."/>
            <person name="Alves A."/>
        </authorList>
    </citation>
    <scope>NUCLEOTIDE SEQUENCE</scope>
    <source>
        <strain evidence="6">ATCC 34329</strain>
    </source>
</reference>
<evidence type="ECO:0000259" key="5">
    <source>
        <dbReference type="Pfam" id="PF01625"/>
    </source>
</evidence>
<dbReference type="Gene3D" id="3.30.1060.10">
    <property type="entry name" value="Peptide methionine sulphoxide reductase MsrA"/>
    <property type="match status" value="1"/>
</dbReference>
<evidence type="ECO:0000256" key="3">
    <source>
        <dbReference type="ARBA" id="ARBA00023002"/>
    </source>
</evidence>
<dbReference type="PANTHER" id="PTHR43774:SF1">
    <property type="entry name" value="PEPTIDE METHIONINE SULFOXIDE REDUCTASE MSRA 2"/>
    <property type="match status" value="1"/>
</dbReference>
<comment type="similarity">
    <text evidence="1">Belongs to the MsrA Met sulfoxide reductase family.</text>
</comment>
<evidence type="ECO:0000313" key="7">
    <source>
        <dbReference type="Proteomes" id="UP001201980"/>
    </source>
</evidence>
<dbReference type="EMBL" id="JAKWBI020000496">
    <property type="protein sequence ID" value="KAJ2894430.1"/>
    <property type="molecule type" value="Genomic_DNA"/>
</dbReference>
<sequence>MDADAGSQYRSAIFWSAPEQEKVARQVTERANRQWWDGRIVTEIVQAGEWWNAEDYHQEYLHKNPYGYQCPTHHVRKLPDLKYD</sequence>
<comment type="caution">
    <text evidence="6">The sequence shown here is derived from an EMBL/GenBank/DDBJ whole genome shotgun (WGS) entry which is preliminary data.</text>
</comment>
<accession>A0AAD5RIE6</accession>
<dbReference type="Proteomes" id="UP001201980">
    <property type="component" value="Unassembled WGS sequence"/>
</dbReference>
<keyword evidence="3" id="KW-0560">Oxidoreductase</keyword>
<dbReference type="EC" id="1.8.4.11" evidence="2"/>
<evidence type="ECO:0000256" key="1">
    <source>
        <dbReference type="ARBA" id="ARBA00005591"/>
    </source>
</evidence>
<keyword evidence="7" id="KW-1185">Reference proteome</keyword>
<dbReference type="Pfam" id="PF01625">
    <property type="entry name" value="PMSR"/>
    <property type="match status" value="1"/>
</dbReference>
<proteinExistence type="inferred from homology"/>